<evidence type="ECO:0000256" key="8">
    <source>
        <dbReference type="PROSITE-ProRule" id="PRU00221"/>
    </source>
</evidence>
<organism evidence="9 10">
    <name type="scientific">Megalurothrips usitatus</name>
    <name type="common">bean blossom thrips</name>
    <dbReference type="NCBI Taxonomy" id="439358"/>
    <lineage>
        <taxon>Eukaryota</taxon>
        <taxon>Metazoa</taxon>
        <taxon>Ecdysozoa</taxon>
        <taxon>Arthropoda</taxon>
        <taxon>Hexapoda</taxon>
        <taxon>Insecta</taxon>
        <taxon>Pterygota</taxon>
        <taxon>Neoptera</taxon>
        <taxon>Paraneoptera</taxon>
        <taxon>Thysanoptera</taxon>
        <taxon>Terebrantia</taxon>
        <taxon>Thripoidea</taxon>
        <taxon>Thripidae</taxon>
        <taxon>Megalurothrips</taxon>
    </lineage>
</organism>
<dbReference type="PROSITE" id="PS00678">
    <property type="entry name" value="WD_REPEATS_1"/>
    <property type="match status" value="1"/>
</dbReference>
<dbReference type="InterPro" id="IPR036322">
    <property type="entry name" value="WD40_repeat_dom_sf"/>
</dbReference>
<dbReference type="Pfam" id="PF00400">
    <property type="entry name" value="WD40"/>
    <property type="match status" value="1"/>
</dbReference>
<gene>
    <name evidence="9" type="ORF">ONE63_008235</name>
</gene>
<keyword evidence="4" id="KW-0378">Hydrolase</keyword>
<evidence type="ECO:0000313" key="10">
    <source>
        <dbReference type="Proteomes" id="UP001075354"/>
    </source>
</evidence>
<dbReference type="EMBL" id="JAPTSV010000006">
    <property type="protein sequence ID" value="KAJ1526651.1"/>
    <property type="molecule type" value="Genomic_DNA"/>
</dbReference>
<comment type="catalytic activity">
    <reaction evidence="7">
        <text>diphthine methyl ester-[translation elongation factor 2] + H2O = diphthine-[translation elongation factor 2] + methanol + H(+)</text>
        <dbReference type="Rhea" id="RHEA:42656"/>
        <dbReference type="Rhea" id="RHEA-COMP:10172"/>
        <dbReference type="Rhea" id="RHEA-COMP:10173"/>
        <dbReference type="ChEBI" id="CHEBI:15377"/>
        <dbReference type="ChEBI" id="CHEBI:15378"/>
        <dbReference type="ChEBI" id="CHEBI:17790"/>
        <dbReference type="ChEBI" id="CHEBI:79005"/>
        <dbReference type="ChEBI" id="CHEBI:82696"/>
        <dbReference type="EC" id="3.1.1.97"/>
    </reaction>
</comment>
<dbReference type="PANTHER" id="PTHR46042:SF1">
    <property type="entry name" value="DIPHTHINE METHYLTRANSFERASE"/>
    <property type="match status" value="1"/>
</dbReference>
<evidence type="ECO:0000256" key="7">
    <source>
        <dbReference type="ARBA" id="ARBA00047551"/>
    </source>
</evidence>
<keyword evidence="3" id="KW-0677">Repeat</keyword>
<keyword evidence="10" id="KW-1185">Reference proteome</keyword>
<comment type="pathway">
    <text evidence="1">Protein modification; peptidyl-diphthamide biosynthesis.</text>
</comment>
<evidence type="ECO:0000256" key="3">
    <source>
        <dbReference type="ARBA" id="ARBA00022737"/>
    </source>
</evidence>
<dbReference type="PANTHER" id="PTHR46042">
    <property type="entry name" value="DIPHTHINE METHYLTRANSFERASE"/>
    <property type="match status" value="1"/>
</dbReference>
<evidence type="ECO:0000256" key="5">
    <source>
        <dbReference type="ARBA" id="ARBA00038092"/>
    </source>
</evidence>
<name>A0AAV7XT30_9NEOP</name>
<proteinExistence type="inferred from homology"/>
<comment type="similarity">
    <text evidence="5">Belongs to the DPH7 family.</text>
</comment>
<dbReference type="SUPFAM" id="SSF50978">
    <property type="entry name" value="WD40 repeat-like"/>
    <property type="match status" value="1"/>
</dbReference>
<feature type="repeat" description="WD" evidence="8">
    <location>
        <begin position="232"/>
        <end position="274"/>
    </location>
</feature>
<dbReference type="EC" id="3.1.1.97" evidence="6"/>
<dbReference type="GO" id="GO:0005737">
    <property type="term" value="C:cytoplasm"/>
    <property type="evidence" value="ECO:0007669"/>
    <property type="project" value="TreeGrafter"/>
</dbReference>
<dbReference type="InterPro" id="IPR001680">
    <property type="entry name" value="WD40_rpt"/>
</dbReference>
<dbReference type="InterPro" id="IPR052415">
    <property type="entry name" value="Diphthine_MTase"/>
</dbReference>
<dbReference type="Gene3D" id="2.130.10.10">
    <property type="entry name" value="YVTN repeat-like/Quinoprotein amine dehydrogenase"/>
    <property type="match status" value="1"/>
</dbReference>
<accession>A0AAV7XT30</accession>
<evidence type="ECO:0000256" key="1">
    <source>
        <dbReference type="ARBA" id="ARBA00005156"/>
    </source>
</evidence>
<dbReference type="InterPro" id="IPR015943">
    <property type="entry name" value="WD40/YVTN_repeat-like_dom_sf"/>
</dbReference>
<dbReference type="AlphaFoldDB" id="A0AAV7XT30"/>
<protein>
    <recommendedName>
        <fullName evidence="6">methylated diphthine methylhydrolase</fullName>
        <ecNumber evidence="6">3.1.1.97</ecNumber>
    </recommendedName>
</protein>
<dbReference type="PROSITE" id="PS50082">
    <property type="entry name" value="WD_REPEATS_2"/>
    <property type="match status" value="1"/>
</dbReference>
<evidence type="ECO:0000256" key="6">
    <source>
        <dbReference type="ARBA" id="ARBA00039131"/>
    </source>
</evidence>
<comment type="caution">
    <text evidence="9">The sequence shown here is derived from an EMBL/GenBank/DDBJ whole genome shotgun (WGS) entry which is preliminary data.</text>
</comment>
<evidence type="ECO:0000256" key="4">
    <source>
        <dbReference type="ARBA" id="ARBA00022801"/>
    </source>
</evidence>
<reference evidence="9" key="1">
    <citation type="submission" date="2022-12" db="EMBL/GenBank/DDBJ databases">
        <title>Chromosome-level genome assembly of the bean flower thrips Megalurothrips usitatus.</title>
        <authorList>
            <person name="Ma L."/>
            <person name="Liu Q."/>
            <person name="Li H."/>
            <person name="Cai W."/>
        </authorList>
    </citation>
    <scope>NUCLEOTIDE SEQUENCE</scope>
    <source>
        <strain evidence="9">Cailab_2022a</strain>
    </source>
</reference>
<dbReference type="GO" id="GO:0061685">
    <property type="term" value="F:diphthine methylesterase activity"/>
    <property type="evidence" value="ECO:0007669"/>
    <property type="project" value="UniProtKB-EC"/>
</dbReference>
<dbReference type="InterPro" id="IPR019775">
    <property type="entry name" value="WD40_repeat_CS"/>
</dbReference>
<evidence type="ECO:0000256" key="2">
    <source>
        <dbReference type="ARBA" id="ARBA00022574"/>
    </source>
</evidence>
<keyword evidence="2 8" id="KW-0853">WD repeat</keyword>
<dbReference type="SMART" id="SM00320">
    <property type="entry name" value="WD40"/>
    <property type="match status" value="3"/>
</dbReference>
<sequence>MATSAVTTLFEWDTIQSADSTEWCPLAPFQTIFVCATYQIEKGENEGSDASAPPTSRHGRIYVFEISLSSKLEPHQVLELPAVLDMKWAQSHICGKIILGVVTATAKLLIFELKEDKTLEQISEADVQGNGTSSKEVLALSLDWSCAKPSIDKSEVKEASVVVSDSHGGANVFHLSDKFELMLLKRWQGHEYEAWIAAFNYWEPSLVFSGGDDCTMKGWDIRTRLDTPTFVNRSHDAGVTSIHSNPFIENILVSGSYDEFLRIWDLRKMKSPLYTCKMSGGVWRVKWNPFTFDSILTACMHGGFHVVDCKNALKGTGEPNLLASYNNHDSIAYGADWSHLDGEFIKTIFTKVKFGQSSKFEYLSLVSTCSFYDHKLCVSAFQF</sequence>
<dbReference type="PROSITE" id="PS50294">
    <property type="entry name" value="WD_REPEATS_REGION"/>
    <property type="match status" value="1"/>
</dbReference>
<dbReference type="GO" id="GO:0017183">
    <property type="term" value="P:protein histidyl modification to diphthamide"/>
    <property type="evidence" value="ECO:0007669"/>
    <property type="project" value="TreeGrafter"/>
</dbReference>
<dbReference type="Proteomes" id="UP001075354">
    <property type="component" value="Chromosome 6"/>
</dbReference>
<evidence type="ECO:0000313" key="9">
    <source>
        <dbReference type="EMBL" id="KAJ1526651.1"/>
    </source>
</evidence>
<dbReference type="EMBL" id="JAPTSV010000006">
    <property type="protein sequence ID" value="KAJ1526650.1"/>
    <property type="molecule type" value="Genomic_DNA"/>
</dbReference>